<evidence type="ECO:0000313" key="2">
    <source>
        <dbReference type="Proteomes" id="UP000186922"/>
    </source>
</evidence>
<evidence type="ECO:0000313" key="1">
    <source>
        <dbReference type="EMBL" id="GAV01485.1"/>
    </source>
</evidence>
<sequence>MVQRHTRCIAGYCLVIDKRAKKQTCRFHYPKNVRDVSALKRDEQGTWQFLSGRNDPLLNGHNRVQLQTWRANCDWSAIVDVKALLRYVTKYASKSEKRSQTFGQMFQNLLLQANDDDLPRQAVQRLLITSVNEQDYSAQEVCHLLHSLPLSSEVECGDTAGSEFSLNELPAVVKDGTEITYLKLSVGTNNSKE</sequence>
<dbReference type="OrthoDB" id="416437at2759"/>
<keyword evidence="2" id="KW-1185">Reference proteome</keyword>
<dbReference type="Proteomes" id="UP000186922">
    <property type="component" value="Unassembled WGS sequence"/>
</dbReference>
<dbReference type="EMBL" id="BDGG01000007">
    <property type="protein sequence ID" value="GAV01485.1"/>
    <property type="molecule type" value="Genomic_DNA"/>
</dbReference>
<accession>A0A1D1VIM1</accession>
<dbReference type="STRING" id="947166.A0A1D1VIM1"/>
<reference evidence="1 2" key="1">
    <citation type="journal article" date="2016" name="Nat. Commun.">
        <title>Extremotolerant tardigrade genome and improved radiotolerance of human cultured cells by tardigrade-unique protein.</title>
        <authorList>
            <person name="Hashimoto T."/>
            <person name="Horikawa D.D."/>
            <person name="Saito Y."/>
            <person name="Kuwahara H."/>
            <person name="Kozuka-Hata H."/>
            <person name="Shin-I T."/>
            <person name="Minakuchi Y."/>
            <person name="Ohishi K."/>
            <person name="Motoyama A."/>
            <person name="Aizu T."/>
            <person name="Enomoto A."/>
            <person name="Kondo K."/>
            <person name="Tanaka S."/>
            <person name="Hara Y."/>
            <person name="Koshikawa S."/>
            <person name="Sagara H."/>
            <person name="Miura T."/>
            <person name="Yokobori S."/>
            <person name="Miyagawa K."/>
            <person name="Suzuki Y."/>
            <person name="Kubo T."/>
            <person name="Oyama M."/>
            <person name="Kohara Y."/>
            <person name="Fujiyama A."/>
            <person name="Arakawa K."/>
            <person name="Katayama T."/>
            <person name="Toyoda A."/>
            <person name="Kunieda T."/>
        </authorList>
    </citation>
    <scope>NUCLEOTIDE SEQUENCE [LARGE SCALE GENOMIC DNA]</scope>
    <source>
        <strain evidence="1 2">YOKOZUNA-1</strain>
    </source>
</reference>
<name>A0A1D1VIM1_RAMVA</name>
<comment type="caution">
    <text evidence="1">The sequence shown here is derived from an EMBL/GenBank/DDBJ whole genome shotgun (WGS) entry which is preliminary data.</text>
</comment>
<dbReference type="AlphaFoldDB" id="A0A1D1VIM1"/>
<proteinExistence type="predicted"/>
<gene>
    <name evidence="1" type="primary">RvY_12191-1</name>
    <name evidence="1" type="synonym">RvY_12191.1</name>
    <name evidence="1" type="ORF">RvY_12191</name>
</gene>
<protein>
    <submittedName>
        <fullName evidence="1">Uncharacterized protein</fullName>
    </submittedName>
</protein>
<organism evidence="1 2">
    <name type="scientific">Ramazzottius varieornatus</name>
    <name type="common">Water bear</name>
    <name type="synonym">Tardigrade</name>
    <dbReference type="NCBI Taxonomy" id="947166"/>
    <lineage>
        <taxon>Eukaryota</taxon>
        <taxon>Metazoa</taxon>
        <taxon>Ecdysozoa</taxon>
        <taxon>Tardigrada</taxon>
        <taxon>Eutardigrada</taxon>
        <taxon>Parachela</taxon>
        <taxon>Hypsibioidea</taxon>
        <taxon>Ramazzottiidae</taxon>
        <taxon>Ramazzottius</taxon>
    </lineage>
</organism>